<dbReference type="SUPFAM" id="SSF54518">
    <property type="entry name" value="Tubby C-terminal domain-like"/>
    <property type="match status" value="1"/>
</dbReference>
<reference evidence="3 4" key="1">
    <citation type="journal article" date="2016" name="Sci. Rep.">
        <title>The Dendrobium catenatum Lindl. genome sequence provides insights into polysaccharide synthase, floral development and adaptive evolution.</title>
        <authorList>
            <person name="Zhang G.Q."/>
            <person name="Xu Q."/>
            <person name="Bian C."/>
            <person name="Tsai W.C."/>
            <person name="Yeh C.M."/>
            <person name="Liu K.W."/>
            <person name="Yoshida K."/>
            <person name="Zhang L.S."/>
            <person name="Chang S.B."/>
            <person name="Chen F."/>
            <person name="Shi Y."/>
            <person name="Su Y.Y."/>
            <person name="Zhang Y.Q."/>
            <person name="Chen L.J."/>
            <person name="Yin Y."/>
            <person name="Lin M."/>
            <person name="Huang H."/>
            <person name="Deng H."/>
            <person name="Wang Z.W."/>
            <person name="Zhu S.L."/>
            <person name="Zhao X."/>
            <person name="Deng C."/>
            <person name="Niu S.C."/>
            <person name="Huang J."/>
            <person name="Wang M."/>
            <person name="Liu G.H."/>
            <person name="Yang H.J."/>
            <person name="Xiao X.J."/>
            <person name="Hsiao Y.Y."/>
            <person name="Wu W.L."/>
            <person name="Chen Y.Y."/>
            <person name="Mitsuda N."/>
            <person name="Ohme-Takagi M."/>
            <person name="Luo Y.B."/>
            <person name="Van de Peer Y."/>
            <person name="Liu Z.J."/>
        </authorList>
    </citation>
    <scope>NUCLEOTIDE SEQUENCE [LARGE SCALE GENOMIC DNA]</scope>
    <source>
        <tissue evidence="3">The whole plant</tissue>
    </source>
</reference>
<accession>A0A2I0WKA6</accession>
<dbReference type="InterPro" id="IPR038595">
    <property type="entry name" value="LOR_sf"/>
</dbReference>
<dbReference type="Pfam" id="PF04525">
    <property type="entry name" value="LOR"/>
    <property type="match status" value="1"/>
</dbReference>
<comment type="similarity">
    <text evidence="1">Belongs to the LOR family.</text>
</comment>
<evidence type="ECO:0000313" key="4">
    <source>
        <dbReference type="Proteomes" id="UP000233837"/>
    </source>
</evidence>
<feature type="region of interest" description="Disordered" evidence="2">
    <location>
        <begin position="1"/>
        <end position="36"/>
    </location>
</feature>
<evidence type="ECO:0000313" key="3">
    <source>
        <dbReference type="EMBL" id="PKU76094.1"/>
    </source>
</evidence>
<evidence type="ECO:0000256" key="2">
    <source>
        <dbReference type="SAM" id="MobiDB-lite"/>
    </source>
</evidence>
<sequence>MTKRVHPNLPVLESPKPMLSTSGDRCSPPPPTPPETAPVTLTVWRKSLLFNCNGFTVFDSKGNLVFRVDEYAKSGNKGEIVLMDAAGSPLLTIRRKKLSLGEHWQIYDGEELANPLFSVRKHVKFIQSKSLAHVIPCGSPPATASGSDTGAGFEIEGSYAQRCCLVYDEKRRVVAEIRRKELAGGVAFGLDVFRLVVQPGFDVAVAMALVILLDEMFGAKSSPI</sequence>
<gene>
    <name evidence="3" type="ORF">MA16_Dca011462</name>
</gene>
<dbReference type="EMBL" id="KZ502561">
    <property type="protein sequence ID" value="PKU76094.1"/>
    <property type="molecule type" value="Genomic_DNA"/>
</dbReference>
<name>A0A2I0WKA6_9ASPA</name>
<dbReference type="PANTHER" id="PTHR31087:SF131">
    <property type="entry name" value="TRANSLATION INITIATION FACTOR 2B FAMILY PROTEIN, PUTATIVE, EXPRESSED-RELATED"/>
    <property type="match status" value="1"/>
</dbReference>
<protein>
    <submittedName>
        <fullName evidence="3">Protein LURP-one-related 8</fullName>
    </submittedName>
</protein>
<proteinExistence type="inferred from homology"/>
<dbReference type="AlphaFoldDB" id="A0A2I0WKA6"/>
<dbReference type="PANTHER" id="PTHR31087">
    <property type="match status" value="1"/>
</dbReference>
<reference evidence="3 4" key="2">
    <citation type="journal article" date="2017" name="Nature">
        <title>The Apostasia genome and the evolution of orchids.</title>
        <authorList>
            <person name="Zhang G.Q."/>
            <person name="Liu K.W."/>
            <person name="Li Z."/>
            <person name="Lohaus R."/>
            <person name="Hsiao Y.Y."/>
            <person name="Niu S.C."/>
            <person name="Wang J.Y."/>
            <person name="Lin Y.C."/>
            <person name="Xu Q."/>
            <person name="Chen L.J."/>
            <person name="Yoshida K."/>
            <person name="Fujiwara S."/>
            <person name="Wang Z.W."/>
            <person name="Zhang Y.Q."/>
            <person name="Mitsuda N."/>
            <person name="Wang M."/>
            <person name="Liu G.H."/>
            <person name="Pecoraro L."/>
            <person name="Huang H.X."/>
            <person name="Xiao X.J."/>
            <person name="Lin M."/>
            <person name="Wu X.Y."/>
            <person name="Wu W.L."/>
            <person name="Chen Y.Y."/>
            <person name="Chang S.B."/>
            <person name="Sakamoto S."/>
            <person name="Ohme-Takagi M."/>
            <person name="Yagi M."/>
            <person name="Zeng S.J."/>
            <person name="Shen C.Y."/>
            <person name="Yeh C.M."/>
            <person name="Luo Y.B."/>
            <person name="Tsai W.C."/>
            <person name="Van de Peer Y."/>
            <person name="Liu Z.J."/>
        </authorList>
    </citation>
    <scope>NUCLEOTIDE SEQUENCE [LARGE SCALE GENOMIC DNA]</scope>
    <source>
        <tissue evidence="3">The whole plant</tissue>
    </source>
</reference>
<organism evidence="3 4">
    <name type="scientific">Dendrobium catenatum</name>
    <dbReference type="NCBI Taxonomy" id="906689"/>
    <lineage>
        <taxon>Eukaryota</taxon>
        <taxon>Viridiplantae</taxon>
        <taxon>Streptophyta</taxon>
        <taxon>Embryophyta</taxon>
        <taxon>Tracheophyta</taxon>
        <taxon>Spermatophyta</taxon>
        <taxon>Magnoliopsida</taxon>
        <taxon>Liliopsida</taxon>
        <taxon>Asparagales</taxon>
        <taxon>Orchidaceae</taxon>
        <taxon>Epidendroideae</taxon>
        <taxon>Malaxideae</taxon>
        <taxon>Dendrobiinae</taxon>
        <taxon>Dendrobium</taxon>
    </lineage>
</organism>
<dbReference type="InterPro" id="IPR025659">
    <property type="entry name" value="Tubby-like_C"/>
</dbReference>
<dbReference type="OrthoDB" id="748129at2759"/>
<dbReference type="InterPro" id="IPR007612">
    <property type="entry name" value="LOR"/>
</dbReference>
<dbReference type="Gene3D" id="2.40.160.200">
    <property type="entry name" value="LURP1-related"/>
    <property type="match status" value="1"/>
</dbReference>
<feature type="compositionally biased region" description="Pro residues" evidence="2">
    <location>
        <begin position="27"/>
        <end position="36"/>
    </location>
</feature>
<dbReference type="Proteomes" id="UP000233837">
    <property type="component" value="Unassembled WGS sequence"/>
</dbReference>
<evidence type="ECO:0000256" key="1">
    <source>
        <dbReference type="ARBA" id="ARBA00005437"/>
    </source>
</evidence>
<keyword evidence="4" id="KW-1185">Reference proteome</keyword>